<accession>A0A6B3NUQ2</accession>
<organism evidence="3 5">
    <name type="scientific">Pseudomonas brassicae</name>
    <dbReference type="NCBI Taxonomy" id="2708063"/>
    <lineage>
        <taxon>Bacteria</taxon>
        <taxon>Pseudomonadati</taxon>
        <taxon>Pseudomonadota</taxon>
        <taxon>Gammaproteobacteria</taxon>
        <taxon>Pseudomonadales</taxon>
        <taxon>Pseudomonadaceae</taxon>
        <taxon>Pseudomonas</taxon>
    </lineage>
</organism>
<dbReference type="EMBL" id="JAAHBU010000283">
    <property type="protein sequence ID" value="NER65503.1"/>
    <property type="molecule type" value="Genomic_DNA"/>
</dbReference>
<dbReference type="Proteomes" id="UP000482634">
    <property type="component" value="Unassembled WGS sequence"/>
</dbReference>
<dbReference type="PROSITE" id="PS51462">
    <property type="entry name" value="NUDIX"/>
    <property type="match status" value="1"/>
</dbReference>
<dbReference type="Gene3D" id="3.90.79.10">
    <property type="entry name" value="Nucleoside Triphosphate Pyrophosphohydrolase"/>
    <property type="match status" value="1"/>
</dbReference>
<evidence type="ECO:0000313" key="4">
    <source>
        <dbReference type="Proteomes" id="UP000480410"/>
    </source>
</evidence>
<dbReference type="InterPro" id="IPR015797">
    <property type="entry name" value="NUDIX_hydrolase-like_dom_sf"/>
</dbReference>
<comment type="caution">
    <text evidence="3">The sequence shown here is derived from an EMBL/GenBank/DDBJ whole genome shotgun (WGS) entry which is preliminary data.</text>
</comment>
<dbReference type="GO" id="GO:0003824">
    <property type="term" value="F:catalytic activity"/>
    <property type="evidence" value="ECO:0007669"/>
    <property type="project" value="UniProtKB-ARBA"/>
</dbReference>
<keyword evidence="5" id="KW-1185">Reference proteome</keyword>
<evidence type="ECO:0000313" key="5">
    <source>
        <dbReference type="Proteomes" id="UP000482634"/>
    </source>
</evidence>
<accession>A0A6M0CSX1</accession>
<dbReference type="SUPFAM" id="SSF55811">
    <property type="entry name" value="Nudix"/>
    <property type="match status" value="1"/>
</dbReference>
<name>A0A6B3NUQ2_9PSED</name>
<dbReference type="AlphaFoldDB" id="A0A6B3NUQ2"/>
<reference evidence="4 5" key="1">
    <citation type="submission" date="2020-02" db="EMBL/GenBank/DDBJ databases">
        <title>Broccoli isolated Pseudomonas sp.</title>
        <authorList>
            <person name="Fujikawa T."/>
            <person name="Sawada H."/>
        </authorList>
    </citation>
    <scope>NUCLEOTIDE SEQUENCE [LARGE SCALE GENOMIC DNA]</scope>
    <source>
        <strain evidence="3 5">MAFF212427</strain>
        <strain evidence="2 4">MAFF212428</strain>
    </source>
</reference>
<gene>
    <name evidence="2" type="ORF">G3435_13165</name>
    <name evidence="3" type="ORF">G3436_18575</name>
</gene>
<dbReference type="Proteomes" id="UP000480410">
    <property type="component" value="Unassembled WGS sequence"/>
</dbReference>
<protein>
    <submittedName>
        <fullName evidence="3">NUDIX domain-containing protein</fullName>
    </submittedName>
</protein>
<sequence length="142" mass="16499">MFMKPFSGAKLALLFNDHLLTYKRDVKDTIPFPGCWDFAGGGREGDETPVECALRELEEEFALRLSPERIEWRRSYPSVSHPGWEAWFLVGQLTQAEIDAIAFGDEGQYWKMMPIDEYLKHAEGVWYLQARLRDYLAHAAQR</sequence>
<dbReference type="Pfam" id="PF00293">
    <property type="entry name" value="NUDIX"/>
    <property type="match status" value="1"/>
</dbReference>
<evidence type="ECO:0000259" key="1">
    <source>
        <dbReference type="PROSITE" id="PS51462"/>
    </source>
</evidence>
<dbReference type="InterPro" id="IPR000086">
    <property type="entry name" value="NUDIX_hydrolase_dom"/>
</dbReference>
<dbReference type="CDD" id="cd04682">
    <property type="entry name" value="NUDIX_Hydrolase"/>
    <property type="match status" value="1"/>
</dbReference>
<dbReference type="EMBL" id="JAAHBV010000269">
    <property type="protein sequence ID" value="NER60685.1"/>
    <property type="molecule type" value="Genomic_DNA"/>
</dbReference>
<feature type="domain" description="Nudix hydrolase" evidence="1">
    <location>
        <begin position="1"/>
        <end position="138"/>
    </location>
</feature>
<proteinExistence type="predicted"/>
<dbReference type="RefSeq" id="WP_163947858.1">
    <property type="nucleotide sequence ID" value="NZ_JAAHBU010000283.1"/>
</dbReference>
<evidence type="ECO:0000313" key="3">
    <source>
        <dbReference type="EMBL" id="NER65503.1"/>
    </source>
</evidence>
<evidence type="ECO:0000313" key="2">
    <source>
        <dbReference type="EMBL" id="NER60685.1"/>
    </source>
</evidence>